<dbReference type="SUPFAM" id="SSF47413">
    <property type="entry name" value="lambda repressor-like DNA-binding domains"/>
    <property type="match status" value="1"/>
</dbReference>
<organism evidence="2">
    <name type="scientific">hydrothermal vent metagenome</name>
    <dbReference type="NCBI Taxonomy" id="652676"/>
    <lineage>
        <taxon>unclassified sequences</taxon>
        <taxon>metagenomes</taxon>
        <taxon>ecological metagenomes</taxon>
    </lineage>
</organism>
<protein>
    <submittedName>
        <fullName evidence="2">Transcriptional regulator, XRE family</fullName>
    </submittedName>
</protein>
<feature type="domain" description="HTH cro/C1-type" evidence="1">
    <location>
        <begin position="22"/>
        <end position="53"/>
    </location>
</feature>
<accession>A0A3B0W4G6</accession>
<dbReference type="CDD" id="cd00093">
    <property type="entry name" value="HTH_XRE"/>
    <property type="match status" value="1"/>
</dbReference>
<evidence type="ECO:0000313" key="2">
    <source>
        <dbReference type="EMBL" id="VAW47253.1"/>
    </source>
</evidence>
<dbReference type="GO" id="GO:0003677">
    <property type="term" value="F:DNA binding"/>
    <property type="evidence" value="ECO:0007669"/>
    <property type="project" value="InterPro"/>
</dbReference>
<dbReference type="InterPro" id="IPR001387">
    <property type="entry name" value="Cro/C1-type_HTH"/>
</dbReference>
<dbReference type="Pfam" id="PF01381">
    <property type="entry name" value="HTH_3"/>
    <property type="match status" value="1"/>
</dbReference>
<sequence>MKKNNQYSQYSINAVSLIGRQIRVERKYKKMTTIELAERAGISRGLLQRIEKGDPKCNIGAVFEVATIVGIKLFDADKISLQKQIYQLEEKLILLPKSIRHKRSELKDDF</sequence>
<gene>
    <name evidence="2" type="ORF">MNBD_GAMMA02-663</name>
</gene>
<dbReference type="AlphaFoldDB" id="A0A3B0W4G6"/>
<dbReference type="EMBL" id="UOFA01000330">
    <property type="protein sequence ID" value="VAW47253.1"/>
    <property type="molecule type" value="Genomic_DNA"/>
</dbReference>
<evidence type="ECO:0000259" key="1">
    <source>
        <dbReference type="PROSITE" id="PS50943"/>
    </source>
</evidence>
<name>A0A3B0W4G6_9ZZZZ</name>
<dbReference type="InterPro" id="IPR010982">
    <property type="entry name" value="Lambda_DNA-bd_dom_sf"/>
</dbReference>
<dbReference type="PROSITE" id="PS50943">
    <property type="entry name" value="HTH_CROC1"/>
    <property type="match status" value="1"/>
</dbReference>
<dbReference type="SMART" id="SM00530">
    <property type="entry name" value="HTH_XRE"/>
    <property type="match status" value="1"/>
</dbReference>
<dbReference type="Gene3D" id="1.10.260.40">
    <property type="entry name" value="lambda repressor-like DNA-binding domains"/>
    <property type="match status" value="1"/>
</dbReference>
<proteinExistence type="predicted"/>
<reference evidence="2" key="1">
    <citation type="submission" date="2018-06" db="EMBL/GenBank/DDBJ databases">
        <authorList>
            <person name="Zhirakovskaya E."/>
        </authorList>
    </citation>
    <scope>NUCLEOTIDE SEQUENCE</scope>
</reference>